<proteinExistence type="predicted"/>
<dbReference type="EMBL" id="JAJVCN010000003">
    <property type="protein sequence ID" value="MCE7008734.1"/>
    <property type="molecule type" value="Genomic_DNA"/>
</dbReference>
<evidence type="ECO:0000313" key="2">
    <source>
        <dbReference type="EMBL" id="MCE7008734.1"/>
    </source>
</evidence>
<organism evidence="2 3">
    <name type="scientific">Kibdelosporangium philippinense</name>
    <dbReference type="NCBI Taxonomy" id="211113"/>
    <lineage>
        <taxon>Bacteria</taxon>
        <taxon>Bacillati</taxon>
        <taxon>Actinomycetota</taxon>
        <taxon>Actinomycetes</taxon>
        <taxon>Pseudonocardiales</taxon>
        <taxon>Pseudonocardiaceae</taxon>
        <taxon>Kibdelosporangium</taxon>
    </lineage>
</organism>
<evidence type="ECO:0000313" key="3">
    <source>
        <dbReference type="Proteomes" id="UP001521150"/>
    </source>
</evidence>
<protein>
    <submittedName>
        <fullName evidence="2">Uncharacterized protein</fullName>
    </submittedName>
</protein>
<sequence length="67" mass="7568">MSDEIKNADEPQPQDPMIDALLHERQGYVQRGLKDRVAQIDEQIVLRGGEPPKQAKSATGRNQQTRD</sequence>
<accession>A0ABS8ZLU3</accession>
<gene>
    <name evidence="2" type="ORF">LWC34_38875</name>
</gene>
<comment type="caution">
    <text evidence="2">The sequence shown here is derived from an EMBL/GenBank/DDBJ whole genome shotgun (WGS) entry which is preliminary data.</text>
</comment>
<evidence type="ECO:0000256" key="1">
    <source>
        <dbReference type="SAM" id="MobiDB-lite"/>
    </source>
</evidence>
<dbReference type="RefSeq" id="WP_233730205.1">
    <property type="nucleotide sequence ID" value="NZ_JAJVCN010000003.1"/>
</dbReference>
<feature type="compositionally biased region" description="Polar residues" evidence="1">
    <location>
        <begin position="56"/>
        <end position="67"/>
    </location>
</feature>
<reference evidence="2 3" key="1">
    <citation type="submission" date="2021-12" db="EMBL/GenBank/DDBJ databases">
        <title>Genome sequence of Kibdelosporangium philippinense ATCC 49844.</title>
        <authorList>
            <person name="Fedorov E.A."/>
            <person name="Omeragic M."/>
            <person name="Shalygina K.F."/>
            <person name="Maclea K.S."/>
        </authorList>
    </citation>
    <scope>NUCLEOTIDE SEQUENCE [LARGE SCALE GENOMIC DNA]</scope>
    <source>
        <strain evidence="2 3">ATCC 49844</strain>
    </source>
</reference>
<keyword evidence="3" id="KW-1185">Reference proteome</keyword>
<dbReference type="Proteomes" id="UP001521150">
    <property type="component" value="Unassembled WGS sequence"/>
</dbReference>
<name>A0ABS8ZLU3_9PSEU</name>
<feature type="region of interest" description="Disordered" evidence="1">
    <location>
        <begin position="44"/>
        <end position="67"/>
    </location>
</feature>